<dbReference type="Gene3D" id="1.25.40.20">
    <property type="entry name" value="Ankyrin repeat-containing domain"/>
    <property type="match status" value="1"/>
</dbReference>
<dbReference type="AlphaFoldDB" id="A0AAD5VJY7"/>
<feature type="compositionally biased region" description="Low complexity" evidence="4">
    <location>
        <begin position="683"/>
        <end position="696"/>
    </location>
</feature>
<comment type="caution">
    <text evidence="5">The sequence shown here is derived from an EMBL/GenBank/DDBJ whole genome shotgun (WGS) entry which is preliminary data.</text>
</comment>
<accession>A0AAD5VJY7</accession>
<evidence type="ECO:0000256" key="2">
    <source>
        <dbReference type="ARBA" id="ARBA00023043"/>
    </source>
</evidence>
<reference evidence="5" key="1">
    <citation type="submission" date="2022-07" db="EMBL/GenBank/DDBJ databases">
        <title>Genome Sequence of Leucocoprinus birnbaumii.</title>
        <authorList>
            <person name="Buettner E."/>
        </authorList>
    </citation>
    <scope>NUCLEOTIDE SEQUENCE</scope>
    <source>
        <strain evidence="5">VT141</strain>
    </source>
</reference>
<feature type="region of interest" description="Disordered" evidence="4">
    <location>
        <begin position="435"/>
        <end position="622"/>
    </location>
</feature>
<organism evidence="5 6">
    <name type="scientific">Leucocoprinus birnbaumii</name>
    <dbReference type="NCBI Taxonomy" id="56174"/>
    <lineage>
        <taxon>Eukaryota</taxon>
        <taxon>Fungi</taxon>
        <taxon>Dikarya</taxon>
        <taxon>Basidiomycota</taxon>
        <taxon>Agaricomycotina</taxon>
        <taxon>Agaricomycetes</taxon>
        <taxon>Agaricomycetidae</taxon>
        <taxon>Agaricales</taxon>
        <taxon>Agaricineae</taxon>
        <taxon>Agaricaceae</taxon>
        <taxon>Leucocoprinus</taxon>
    </lineage>
</organism>
<evidence type="ECO:0000313" key="5">
    <source>
        <dbReference type="EMBL" id="KAJ3562419.1"/>
    </source>
</evidence>
<feature type="compositionally biased region" description="Low complexity" evidence="4">
    <location>
        <begin position="904"/>
        <end position="919"/>
    </location>
</feature>
<feature type="compositionally biased region" description="Low complexity" evidence="4">
    <location>
        <begin position="339"/>
        <end position="360"/>
    </location>
</feature>
<feature type="region of interest" description="Disordered" evidence="4">
    <location>
        <begin position="328"/>
        <end position="382"/>
    </location>
</feature>
<feature type="compositionally biased region" description="Low complexity" evidence="4">
    <location>
        <begin position="527"/>
        <end position="539"/>
    </location>
</feature>
<evidence type="ECO:0000313" key="6">
    <source>
        <dbReference type="Proteomes" id="UP001213000"/>
    </source>
</evidence>
<feature type="compositionally biased region" description="Polar residues" evidence="4">
    <location>
        <begin position="697"/>
        <end position="707"/>
    </location>
</feature>
<feature type="region of interest" description="Disordered" evidence="4">
    <location>
        <begin position="904"/>
        <end position="996"/>
    </location>
</feature>
<feature type="compositionally biased region" description="Polar residues" evidence="4">
    <location>
        <begin position="456"/>
        <end position="468"/>
    </location>
</feature>
<dbReference type="SMART" id="SM00248">
    <property type="entry name" value="ANK"/>
    <property type="match status" value="3"/>
</dbReference>
<sequence>MPVPLRANHNRAEAKYNVATEFPSLGLHSAASTGNVGLVEYALSRGQPVNSVVDGVLPLHAACAGGNVQVVKLLIEYGADVNAPRLPKRYSNRDSSAPIIGTTGSTPLHFAAANGNREAIMLLLLHGAHADRPDKHGVTPEALARQHGWIECADDLKQWILNKDKDLRERAEFISADDKDHGRRRNRIGSFGDQEPTPRRRLHVKQSIDTALNMLKSSSSNLAEVYHRSNHTPTPPVSPTRPFGDYSSTLGQLPDNQISELSARRPSLPHIMQADSLPRPRKPSAQSTSTHRPRSAGEGAEETAPNPAPRIARKLGSKVSLLNLFRKGQVDDNNSNPNLPISDAPSLSASPPTASGSSLAQLRQRPHHDNSLTSSSQSSVPTAADVHNALAQDQRLNSRDRSRSNASSRYEYLIDDPASSSSPGSSPLARIGLLRSQQGHHRARSGSGSSLGYETNVPSRLGITSATNVDDAPNYYRPGGTGADSDNSSRSLPRPGILKPHNRNGSNGQSHMTPSALRALSSQNGEAASHSPSPRSAAAKLKASHSYGSLARSDSYSRRRRSMRPGSAGSMTGSKQGDDEGDAPIEEEQEEEEEYGMPIEGTESSLLIGAAKAPSSDGSLSPIITNEQAAGEAQDVLTADFPFSINRPPPIPVDGDVDEGTVPSTPISTRTSVTVADNRNRGDSLSSTDTTDTADSQEYSQTSSMASTMMVATPLMSSDVPPPSAKIQEPALPEAEIVDTGEEAQRSQYAVIPQATHIDSSSPLPLSPPSQAQRPRRPPPLPLDSRLTHMSSHSMSSLAPPSTHSSRSISGRRTHTPFGIDISSISTHAQAEALVEKTRQQVMELASLDEQELESGSASDGRTPLSARLAAYGESLALERRFRELEKGGGSATSGITVSTILTNGESTGTTSSSTNLLLPVTNQRSDSSGYTGSLYSARSASGLRDIPSPRSVSAGMNGVARLKKSSRPSTAEGLAPRDMNLSLSSEQSDGLTQSRSASAMGYRRADTIPTYHQPIPTLNVSDAEDNHVYQPSSPTENYISRSRTPTGEREFDKATASISRMASLDGMGYTDDDFGSALYRVSTAPSPAPRLPPAQAQGRSAKKLSKMGISVADQAGIGVLPPQPPPPAKKFGVFKSFFKGGKP</sequence>
<feature type="region of interest" description="Disordered" evidence="4">
    <location>
        <begin position="756"/>
        <end position="819"/>
    </location>
</feature>
<feature type="compositionally biased region" description="Polar residues" evidence="4">
    <location>
        <begin position="662"/>
        <end position="677"/>
    </location>
</feature>
<feature type="region of interest" description="Disordered" evidence="4">
    <location>
        <begin position="642"/>
        <end position="708"/>
    </location>
</feature>
<dbReference type="Proteomes" id="UP001213000">
    <property type="component" value="Unassembled WGS sequence"/>
</dbReference>
<feature type="compositionally biased region" description="Polar residues" evidence="4">
    <location>
        <begin position="246"/>
        <end position="260"/>
    </location>
</feature>
<keyword evidence="6" id="KW-1185">Reference proteome</keyword>
<dbReference type="InterPro" id="IPR036770">
    <property type="entry name" value="Ankyrin_rpt-contain_sf"/>
</dbReference>
<dbReference type="EMBL" id="JANIEX010000871">
    <property type="protein sequence ID" value="KAJ3562419.1"/>
    <property type="molecule type" value="Genomic_DNA"/>
</dbReference>
<name>A0AAD5VJY7_9AGAR</name>
<protein>
    <recommendedName>
        <fullName evidence="7">Ankyrin</fullName>
    </recommendedName>
</protein>
<feature type="region of interest" description="Disordered" evidence="4">
    <location>
        <begin position="1085"/>
        <end position="1107"/>
    </location>
</feature>
<evidence type="ECO:0008006" key="7">
    <source>
        <dbReference type="Google" id="ProtNLM"/>
    </source>
</evidence>
<feature type="compositionally biased region" description="Polar residues" evidence="4">
    <location>
        <begin position="982"/>
        <end position="996"/>
    </location>
</feature>
<feature type="region of interest" description="Disordered" evidence="4">
    <location>
        <begin position="225"/>
        <end position="312"/>
    </location>
</feature>
<dbReference type="PANTHER" id="PTHR24173:SF83">
    <property type="entry name" value="SOCS BOX DOMAIN-CONTAINING PROTEIN"/>
    <property type="match status" value="1"/>
</dbReference>
<gene>
    <name evidence="5" type="ORF">NP233_g9587</name>
</gene>
<evidence type="ECO:0000256" key="1">
    <source>
        <dbReference type="ARBA" id="ARBA00022737"/>
    </source>
</evidence>
<feature type="compositionally biased region" description="Polar residues" evidence="4">
    <location>
        <begin position="1030"/>
        <end position="1046"/>
    </location>
</feature>
<dbReference type="PANTHER" id="PTHR24173">
    <property type="entry name" value="ANKYRIN REPEAT CONTAINING"/>
    <property type="match status" value="1"/>
</dbReference>
<evidence type="ECO:0000256" key="4">
    <source>
        <dbReference type="SAM" id="MobiDB-lite"/>
    </source>
</evidence>
<dbReference type="PROSITE" id="PS50297">
    <property type="entry name" value="ANK_REP_REGION"/>
    <property type="match status" value="2"/>
</dbReference>
<dbReference type="PROSITE" id="PS50088">
    <property type="entry name" value="ANK_REPEAT"/>
    <property type="match status" value="2"/>
</dbReference>
<keyword evidence="2 3" id="KW-0040">ANK repeat</keyword>
<feature type="region of interest" description="Disordered" evidence="4">
    <location>
        <begin position="178"/>
        <end position="201"/>
    </location>
</feature>
<dbReference type="Pfam" id="PF12796">
    <property type="entry name" value="Ank_2"/>
    <property type="match status" value="1"/>
</dbReference>
<feature type="compositionally biased region" description="Acidic residues" evidence="4">
    <location>
        <begin position="579"/>
        <end position="595"/>
    </location>
</feature>
<feature type="region of interest" description="Disordered" evidence="4">
    <location>
        <begin position="1028"/>
        <end position="1050"/>
    </location>
</feature>
<dbReference type="InterPro" id="IPR002110">
    <property type="entry name" value="Ankyrin_rpt"/>
</dbReference>
<keyword evidence="1" id="KW-0677">Repeat</keyword>
<evidence type="ECO:0000256" key="3">
    <source>
        <dbReference type="PROSITE-ProRule" id="PRU00023"/>
    </source>
</evidence>
<feature type="compositionally biased region" description="Low complexity" evidence="4">
    <location>
        <begin position="783"/>
        <end position="803"/>
    </location>
</feature>
<feature type="compositionally biased region" description="Polar residues" evidence="4">
    <location>
        <begin position="921"/>
        <end position="940"/>
    </location>
</feature>
<feature type="compositionally biased region" description="Low complexity" evidence="4">
    <location>
        <begin position="759"/>
        <end position="773"/>
    </location>
</feature>
<feature type="compositionally biased region" description="Polar residues" evidence="4">
    <location>
        <begin position="503"/>
        <end position="513"/>
    </location>
</feature>
<feature type="repeat" description="ANK" evidence="3">
    <location>
        <begin position="103"/>
        <end position="135"/>
    </location>
</feature>
<proteinExistence type="predicted"/>
<dbReference type="SUPFAM" id="SSF48403">
    <property type="entry name" value="Ankyrin repeat"/>
    <property type="match status" value="1"/>
</dbReference>
<feature type="repeat" description="ANK" evidence="3">
    <location>
        <begin position="54"/>
        <end position="86"/>
    </location>
</feature>
<dbReference type="Pfam" id="PF00023">
    <property type="entry name" value="Ank"/>
    <property type="match status" value="1"/>
</dbReference>